<proteinExistence type="predicted"/>
<dbReference type="Proteomes" id="UP000598146">
    <property type="component" value="Unassembled WGS sequence"/>
</dbReference>
<dbReference type="EMBL" id="JADQTO010000017">
    <property type="protein sequence ID" value="MBG0565893.1"/>
    <property type="molecule type" value="Genomic_DNA"/>
</dbReference>
<gene>
    <name evidence="1" type="ORF">I4J89_31035</name>
</gene>
<comment type="caution">
    <text evidence="1">The sequence shown here is derived from an EMBL/GenBank/DDBJ whole genome shotgun (WGS) entry which is preliminary data.</text>
</comment>
<name>A0A931CGV6_9ACTN</name>
<organism evidence="1 2">
    <name type="scientific">Actinoplanes aureus</name>
    <dbReference type="NCBI Taxonomy" id="2792083"/>
    <lineage>
        <taxon>Bacteria</taxon>
        <taxon>Bacillati</taxon>
        <taxon>Actinomycetota</taxon>
        <taxon>Actinomycetes</taxon>
        <taxon>Micromonosporales</taxon>
        <taxon>Micromonosporaceae</taxon>
        <taxon>Actinoplanes</taxon>
    </lineage>
</organism>
<keyword evidence="2" id="KW-1185">Reference proteome</keyword>
<sequence length="61" mass="6324">MSHPSHRQLATEMLASLGGKFPGTPSMIAAAHAHAVLALADEVAALRQILQGRAGDPERPA</sequence>
<dbReference type="AlphaFoldDB" id="A0A931CGV6"/>
<accession>A0A931CGV6</accession>
<evidence type="ECO:0000313" key="1">
    <source>
        <dbReference type="EMBL" id="MBG0565893.1"/>
    </source>
</evidence>
<dbReference type="RefSeq" id="WP_196417663.1">
    <property type="nucleotide sequence ID" value="NZ_JADQTO010000017.1"/>
</dbReference>
<evidence type="ECO:0000313" key="2">
    <source>
        <dbReference type="Proteomes" id="UP000598146"/>
    </source>
</evidence>
<reference evidence="1" key="1">
    <citation type="submission" date="2020-11" db="EMBL/GenBank/DDBJ databases">
        <title>Isolation and identification of active actinomycetes.</title>
        <authorList>
            <person name="Sun X."/>
        </authorList>
    </citation>
    <scope>NUCLEOTIDE SEQUENCE</scope>
    <source>
        <strain evidence="1">NEAU-A11</strain>
    </source>
</reference>
<protein>
    <submittedName>
        <fullName evidence="1">Uncharacterized protein</fullName>
    </submittedName>
</protein>